<evidence type="ECO:0000259" key="1">
    <source>
        <dbReference type="Pfam" id="PF07811"/>
    </source>
</evidence>
<evidence type="ECO:0000313" key="2">
    <source>
        <dbReference type="EMBL" id="TDU86501.1"/>
    </source>
</evidence>
<reference evidence="2 3" key="1">
    <citation type="submission" date="2019-03" db="EMBL/GenBank/DDBJ databases">
        <title>Genomic Encyclopedia of Type Strains, Phase III (KMG-III): the genomes of soil and plant-associated and newly described type strains.</title>
        <authorList>
            <person name="Whitman W."/>
        </authorList>
    </citation>
    <scope>NUCLEOTIDE SEQUENCE [LARGE SCALE GENOMIC DNA]</scope>
    <source>
        <strain evidence="2 3">VKM Ac-2575</strain>
    </source>
</reference>
<proteinExistence type="predicted"/>
<evidence type="ECO:0000313" key="3">
    <source>
        <dbReference type="Proteomes" id="UP000295151"/>
    </source>
</evidence>
<dbReference type="InterPro" id="IPR012495">
    <property type="entry name" value="TadE-like_dom"/>
</dbReference>
<protein>
    <submittedName>
        <fullName evidence="2">TadE-like protein</fullName>
    </submittedName>
</protein>
<organism evidence="2 3">
    <name type="scientific">Kribbella voronezhensis</name>
    <dbReference type="NCBI Taxonomy" id="2512212"/>
    <lineage>
        <taxon>Bacteria</taxon>
        <taxon>Bacillati</taxon>
        <taxon>Actinomycetota</taxon>
        <taxon>Actinomycetes</taxon>
        <taxon>Propionibacteriales</taxon>
        <taxon>Kribbellaceae</taxon>
        <taxon>Kribbella</taxon>
    </lineage>
</organism>
<comment type="caution">
    <text evidence="2">The sequence shown here is derived from an EMBL/GenBank/DDBJ whole genome shotgun (WGS) entry which is preliminary data.</text>
</comment>
<gene>
    <name evidence="2" type="ORF">EV138_0010</name>
</gene>
<dbReference type="AlphaFoldDB" id="A0A4R7T3Y2"/>
<keyword evidence="3" id="KW-1185">Reference proteome</keyword>
<feature type="domain" description="TadE-like" evidence="1">
    <location>
        <begin position="2"/>
        <end position="41"/>
    </location>
</feature>
<dbReference type="Proteomes" id="UP000295151">
    <property type="component" value="Unassembled WGS sequence"/>
</dbReference>
<accession>A0A4R7T3Y2</accession>
<dbReference type="Pfam" id="PF07811">
    <property type="entry name" value="TadE"/>
    <property type="match status" value="1"/>
</dbReference>
<name>A0A4R7T3Y2_9ACTN</name>
<sequence>MALEMVILAPLLLILFMFLLACGRYFQTSSQLENAARDGARAASQARSLSDAQKRVDDAVSRTMGQSVESCKTSAEGSITTAFTAGSPLSVEVTCTINYRDLGLLGIGGDTKITKKFSSSLDPYRGVRDAP</sequence>
<dbReference type="EMBL" id="SOCE01000001">
    <property type="protein sequence ID" value="TDU86501.1"/>
    <property type="molecule type" value="Genomic_DNA"/>
</dbReference>